<name>A0ABS1EZT4_9PROT</name>
<dbReference type="InterPro" id="IPR011009">
    <property type="entry name" value="Kinase-like_dom_sf"/>
</dbReference>
<dbReference type="InterPro" id="IPR041726">
    <property type="entry name" value="ACAD10_11_N"/>
</dbReference>
<dbReference type="EMBL" id="JAENHM010000017">
    <property type="protein sequence ID" value="MBK1836666.1"/>
    <property type="molecule type" value="Genomic_DNA"/>
</dbReference>
<protein>
    <submittedName>
        <fullName evidence="3">Phosphotransferase family protein</fullName>
    </submittedName>
</protein>
<accession>A0ABS1EZT4</accession>
<dbReference type="Pfam" id="PF01636">
    <property type="entry name" value="APH"/>
    <property type="match status" value="1"/>
</dbReference>
<evidence type="ECO:0000313" key="4">
    <source>
        <dbReference type="Proteomes" id="UP000652760"/>
    </source>
</evidence>
<dbReference type="Proteomes" id="UP000652760">
    <property type="component" value="Unassembled WGS sequence"/>
</dbReference>
<evidence type="ECO:0000259" key="2">
    <source>
        <dbReference type="Pfam" id="PF01636"/>
    </source>
</evidence>
<comment type="caution">
    <text evidence="3">The sequence shown here is derived from an EMBL/GenBank/DDBJ whole genome shotgun (WGS) entry which is preliminary data.</text>
</comment>
<reference evidence="4" key="1">
    <citation type="submission" date="2021-01" db="EMBL/GenBank/DDBJ databases">
        <title>Genome public.</title>
        <authorList>
            <person name="Liu C."/>
            <person name="Sun Q."/>
        </authorList>
    </citation>
    <scope>NUCLEOTIDE SEQUENCE [LARGE SCALE GENOMIC DNA]</scope>
    <source>
        <strain evidence="4">YIM B02556</strain>
    </source>
</reference>
<evidence type="ECO:0000313" key="3">
    <source>
        <dbReference type="EMBL" id="MBK1836666.1"/>
    </source>
</evidence>
<feature type="region of interest" description="Disordered" evidence="1">
    <location>
        <begin position="1"/>
        <end position="29"/>
    </location>
</feature>
<gene>
    <name evidence="3" type="ORF">JHL17_04510</name>
</gene>
<dbReference type="PANTHER" id="PTHR21310:SF57">
    <property type="entry name" value="BLR2944 PROTEIN"/>
    <property type="match status" value="1"/>
</dbReference>
<dbReference type="InterPro" id="IPR002575">
    <property type="entry name" value="Aminoglycoside_PTrfase"/>
</dbReference>
<dbReference type="PANTHER" id="PTHR21310">
    <property type="entry name" value="AMINOGLYCOSIDE PHOSPHOTRANSFERASE-RELATED-RELATED"/>
    <property type="match status" value="1"/>
</dbReference>
<sequence length="384" mass="41245">MDLPLRPAGQAGRRRVGGPQDGAEPQLSRRGRRFLGLAVSGGGKAGLEADRKTALETWLAERAGAQSVAVIDEGRLSGGAISLNLAVTLEIDGGPLSGRHPCVLRTGSSSGVSASLGKAEEAAVLRAVFAAGATVPEPLFVGADPAMLGAPFYIMRRAAGTAAGFRMVKSEEPRRDLARELGRQLGLIHRVRPGADGLEFLAQPEPTAALQATADFRRWAGRHAASDPVLAYGLRWLERNAPPPGDLVLCHRDYRTGNYMVDGDKLTAIIDWEFAGWSDPMEDLGWFCAACWRFGRNDREAGGIADRGDLYAGYEETAGRRVDPKAVAYWEAAACMRWAVIAIQQADRHISGTEPSLELALTGRMLPEIEMDLLRHLDAVEASL</sequence>
<dbReference type="SUPFAM" id="SSF56112">
    <property type="entry name" value="Protein kinase-like (PK-like)"/>
    <property type="match status" value="1"/>
</dbReference>
<organism evidence="3 4">
    <name type="scientific">Azospirillum endophyticum</name>
    <dbReference type="NCBI Taxonomy" id="2800326"/>
    <lineage>
        <taxon>Bacteria</taxon>
        <taxon>Pseudomonadati</taxon>
        <taxon>Pseudomonadota</taxon>
        <taxon>Alphaproteobacteria</taxon>
        <taxon>Rhodospirillales</taxon>
        <taxon>Azospirillaceae</taxon>
        <taxon>Azospirillum</taxon>
    </lineage>
</organism>
<evidence type="ECO:0000256" key="1">
    <source>
        <dbReference type="SAM" id="MobiDB-lite"/>
    </source>
</evidence>
<dbReference type="CDD" id="cd05154">
    <property type="entry name" value="ACAD10_11_N-like"/>
    <property type="match status" value="1"/>
</dbReference>
<dbReference type="Gene3D" id="3.90.1200.10">
    <property type="match status" value="1"/>
</dbReference>
<dbReference type="Gene3D" id="3.30.200.20">
    <property type="entry name" value="Phosphorylase Kinase, domain 1"/>
    <property type="match status" value="1"/>
</dbReference>
<dbReference type="InterPro" id="IPR051678">
    <property type="entry name" value="AGP_Transferase"/>
</dbReference>
<feature type="domain" description="Aminoglycoside phosphotransferase" evidence="2">
    <location>
        <begin position="101"/>
        <end position="316"/>
    </location>
</feature>
<keyword evidence="4" id="KW-1185">Reference proteome</keyword>
<proteinExistence type="predicted"/>